<evidence type="ECO:0000313" key="3">
    <source>
        <dbReference type="Proteomes" id="UP000604046"/>
    </source>
</evidence>
<protein>
    <submittedName>
        <fullName evidence="2">STIP1 protein</fullName>
    </submittedName>
</protein>
<dbReference type="OrthoDB" id="429803at2759"/>
<evidence type="ECO:0000256" key="1">
    <source>
        <dbReference type="SAM" id="MobiDB-lite"/>
    </source>
</evidence>
<feature type="region of interest" description="Disordered" evidence="1">
    <location>
        <begin position="71"/>
        <end position="141"/>
    </location>
</feature>
<reference evidence="2" key="1">
    <citation type="submission" date="2021-02" db="EMBL/GenBank/DDBJ databases">
        <authorList>
            <person name="Dougan E. K."/>
            <person name="Rhodes N."/>
            <person name="Thang M."/>
            <person name="Chan C."/>
        </authorList>
    </citation>
    <scope>NUCLEOTIDE SEQUENCE</scope>
</reference>
<proteinExistence type="predicted"/>
<evidence type="ECO:0000313" key="2">
    <source>
        <dbReference type="EMBL" id="CAE7211855.1"/>
    </source>
</evidence>
<dbReference type="Proteomes" id="UP000604046">
    <property type="component" value="Unassembled WGS sequence"/>
</dbReference>
<organism evidence="2 3">
    <name type="scientific">Symbiodinium natans</name>
    <dbReference type="NCBI Taxonomy" id="878477"/>
    <lineage>
        <taxon>Eukaryota</taxon>
        <taxon>Sar</taxon>
        <taxon>Alveolata</taxon>
        <taxon>Dinophyceae</taxon>
        <taxon>Suessiales</taxon>
        <taxon>Symbiodiniaceae</taxon>
        <taxon>Symbiodinium</taxon>
    </lineage>
</organism>
<name>A0A812JQ78_9DINO</name>
<dbReference type="AlphaFoldDB" id="A0A812JQ78"/>
<sequence length="152" mass="16289">MAQLWEVVGGVDKGGILVRAGKELTSREEDGRLSTGALVRQEELIGERLRYTRLTGSGPSSGWVSLKVKDKPMLMKSDRKEPLEPPKAAAKAESETAAPSPTADPDDGVGDEPAAAPVVEEDTRTAASNAPVGDVNFEDDEEQARLQFMARK</sequence>
<gene>
    <name evidence="2" type="primary">STIP1</name>
    <name evidence="2" type="ORF">SNAT2548_LOCUS7154</name>
</gene>
<dbReference type="EMBL" id="CAJNDS010000491">
    <property type="protein sequence ID" value="CAE7211855.1"/>
    <property type="molecule type" value="Genomic_DNA"/>
</dbReference>
<comment type="caution">
    <text evidence="2">The sequence shown here is derived from an EMBL/GenBank/DDBJ whole genome shotgun (WGS) entry which is preliminary data.</text>
</comment>
<accession>A0A812JQ78</accession>
<feature type="compositionally biased region" description="Basic and acidic residues" evidence="1">
    <location>
        <begin position="71"/>
        <end position="94"/>
    </location>
</feature>
<keyword evidence="3" id="KW-1185">Reference proteome</keyword>